<evidence type="ECO:0000256" key="1">
    <source>
        <dbReference type="ARBA" id="ARBA00007637"/>
    </source>
</evidence>
<dbReference type="Gene3D" id="3.90.25.10">
    <property type="entry name" value="UDP-galactose 4-epimerase, domain 1"/>
    <property type="match status" value="1"/>
</dbReference>
<reference evidence="3" key="1">
    <citation type="submission" date="2020-05" db="EMBL/GenBank/DDBJ databases">
        <authorList>
            <person name="Chiriac C."/>
            <person name="Salcher M."/>
            <person name="Ghai R."/>
            <person name="Kavagutti S V."/>
        </authorList>
    </citation>
    <scope>NUCLEOTIDE SEQUENCE</scope>
</reference>
<dbReference type="SUPFAM" id="SSF51735">
    <property type="entry name" value="NAD(P)-binding Rossmann-fold domains"/>
    <property type="match status" value="1"/>
</dbReference>
<feature type="domain" description="NAD-dependent epimerase/dehydratase" evidence="2">
    <location>
        <begin position="1"/>
        <end position="56"/>
    </location>
</feature>
<gene>
    <name evidence="3" type="ORF">UFOPK2242_01003</name>
</gene>
<dbReference type="InterPro" id="IPR036291">
    <property type="entry name" value="NAD(P)-bd_dom_sf"/>
</dbReference>
<evidence type="ECO:0000259" key="2">
    <source>
        <dbReference type="Pfam" id="PF01370"/>
    </source>
</evidence>
<evidence type="ECO:0000313" key="3">
    <source>
        <dbReference type="EMBL" id="CAB4661581.1"/>
    </source>
</evidence>
<dbReference type="Gene3D" id="3.40.50.720">
    <property type="entry name" value="NAD(P)-binding Rossmann-like Domain"/>
    <property type="match status" value="1"/>
</dbReference>
<dbReference type="EMBL" id="CAEZWM010000124">
    <property type="protein sequence ID" value="CAB4661581.1"/>
    <property type="molecule type" value="Genomic_DNA"/>
</dbReference>
<organism evidence="3">
    <name type="scientific">freshwater metagenome</name>
    <dbReference type="NCBI Taxonomy" id="449393"/>
    <lineage>
        <taxon>unclassified sequences</taxon>
        <taxon>metagenomes</taxon>
        <taxon>ecological metagenomes</taxon>
    </lineage>
</organism>
<dbReference type="PANTHER" id="PTHR43000">
    <property type="entry name" value="DTDP-D-GLUCOSE 4,6-DEHYDRATASE-RELATED"/>
    <property type="match status" value="1"/>
</dbReference>
<protein>
    <submittedName>
        <fullName evidence="3">Unannotated protein</fullName>
    </submittedName>
</protein>
<sequence length="126" mass="13359">MIPLFIEALSAGKPVEVHGDGLQSRDFTYVSDVVAGNIAALDAPAGKCSGKVFNLAPGTTQSLLDLLDSLGRILGVTPERIHTESRAGDVKLSQADSSLITNALGFSCSVAFHEGLERTVEWFSKR</sequence>
<name>A0A6J6LIW7_9ZZZZ</name>
<proteinExistence type="inferred from homology"/>
<accession>A0A6J6LIW7</accession>
<dbReference type="AlphaFoldDB" id="A0A6J6LIW7"/>
<dbReference type="InterPro" id="IPR001509">
    <property type="entry name" value="Epimerase_deHydtase"/>
</dbReference>
<comment type="similarity">
    <text evidence="1">Belongs to the NAD(P)-dependent epimerase/dehydratase family.</text>
</comment>
<dbReference type="PRINTS" id="PR01713">
    <property type="entry name" value="NUCEPIMERASE"/>
</dbReference>
<dbReference type="Pfam" id="PF01370">
    <property type="entry name" value="Epimerase"/>
    <property type="match status" value="1"/>
</dbReference>